<keyword evidence="2" id="KW-1133">Transmembrane helix</keyword>
<dbReference type="PANTHER" id="PTHR42886">
    <property type="entry name" value="RE40534P-RELATED"/>
    <property type="match status" value="1"/>
</dbReference>
<dbReference type="GO" id="GO:0006654">
    <property type="term" value="P:phosphatidic acid biosynthetic process"/>
    <property type="evidence" value="ECO:0007669"/>
    <property type="project" value="TreeGrafter"/>
</dbReference>
<name>A0A8K1FBX3_PYTOL</name>
<dbReference type="InterPro" id="IPR000073">
    <property type="entry name" value="AB_hydrolase_1"/>
</dbReference>
<keyword evidence="2" id="KW-0472">Membrane</keyword>
<keyword evidence="2" id="KW-0812">Transmembrane</keyword>
<dbReference type="SUPFAM" id="SSF53474">
    <property type="entry name" value="alpha/beta-Hydrolases"/>
    <property type="match status" value="1"/>
</dbReference>
<accession>A0A8K1FBX3</accession>
<dbReference type="GO" id="GO:0042171">
    <property type="term" value="F:lysophosphatidic acid acyltransferase activity"/>
    <property type="evidence" value="ECO:0007669"/>
    <property type="project" value="TreeGrafter"/>
</dbReference>
<feature type="transmembrane region" description="Helical" evidence="2">
    <location>
        <begin position="50"/>
        <end position="70"/>
    </location>
</feature>
<feature type="transmembrane region" description="Helical" evidence="2">
    <location>
        <begin position="21"/>
        <end position="44"/>
    </location>
</feature>
<evidence type="ECO:0000256" key="1">
    <source>
        <dbReference type="ARBA" id="ARBA00038097"/>
    </source>
</evidence>
<protein>
    <recommendedName>
        <fullName evidence="3">AB hydrolase-1 domain-containing protein</fullName>
    </recommendedName>
</protein>
<evidence type="ECO:0000256" key="2">
    <source>
        <dbReference type="SAM" id="Phobius"/>
    </source>
</evidence>
<feature type="transmembrane region" description="Helical" evidence="2">
    <location>
        <begin position="77"/>
        <end position="94"/>
    </location>
</feature>
<feature type="domain" description="AB hydrolase-1" evidence="3">
    <location>
        <begin position="203"/>
        <end position="466"/>
    </location>
</feature>
<proteinExistence type="inferred from homology"/>
<reference evidence="4" key="1">
    <citation type="submission" date="2019-03" db="EMBL/GenBank/DDBJ databases">
        <title>Long read genome sequence of the mycoparasitic Pythium oligandrum ATCC 38472 isolated from sugarbeet rhizosphere.</title>
        <authorList>
            <person name="Gaulin E."/>
        </authorList>
    </citation>
    <scope>NUCLEOTIDE SEQUENCE</scope>
    <source>
        <strain evidence="4">ATCC 38472_TT</strain>
    </source>
</reference>
<dbReference type="OrthoDB" id="7457040at2759"/>
<evidence type="ECO:0000313" key="5">
    <source>
        <dbReference type="Proteomes" id="UP000794436"/>
    </source>
</evidence>
<comment type="caution">
    <text evidence="4">The sequence shown here is derived from an EMBL/GenBank/DDBJ whole genome shotgun (WGS) entry which is preliminary data.</text>
</comment>
<dbReference type="Pfam" id="PF00561">
    <property type="entry name" value="Abhydrolase_1"/>
    <property type="match status" value="1"/>
</dbReference>
<dbReference type="InterPro" id="IPR029058">
    <property type="entry name" value="AB_hydrolase_fold"/>
</dbReference>
<dbReference type="Proteomes" id="UP000794436">
    <property type="component" value="Unassembled WGS sequence"/>
</dbReference>
<dbReference type="PANTHER" id="PTHR42886:SF29">
    <property type="entry name" value="PUMMELIG, ISOFORM A"/>
    <property type="match status" value="1"/>
</dbReference>
<keyword evidence="5" id="KW-1185">Reference proteome</keyword>
<sequence>MEPDHSVERPVPRPRIFLQSSAFRISLLVLSPVLVVVLALWWLLGLVLTLSPLVVAASATIVTWALYLSIPGIPMGLVDWPIVFTLGYGLIAFAPIRSKLVHLGLWISLMVYALCRSQLRTADGETEKDIVDSLTTLGCIWPLWLVVCRLKLWLQADEEILEDVETKIYKQFITSEFTIDKVAGMGTVHVPYCGDSTRLPPRTLVLVHGYLAGNATWAANLQTLAKFFNVYAVEWKGIGRSDRPTFKPKTEEEMDDFYVESLEDWRRALQLERFVLCAHSMGAMYSTYYAEKYAQHIEHLLLVSPAGVTASEQSWDDLPVFIRIFARHYVTPMSFVRFAGPLGPSMVGFFLRKRAEWTADTNIIRSGAVNFDHMSAYFYHNYALKPSGDIALYTHLHPGARAQRRPLNEALAPARITVPLTIFYGGGDDWMPAEHGEAVIRSLEKTHYAMFRLVPHAGHQVFMDNPSDFNQMVIEAVHDHERAVASGATSAHLMNNTRPFQHYGS</sequence>
<dbReference type="GO" id="GO:0052689">
    <property type="term" value="F:carboxylic ester hydrolase activity"/>
    <property type="evidence" value="ECO:0007669"/>
    <property type="project" value="TreeGrafter"/>
</dbReference>
<organism evidence="4 5">
    <name type="scientific">Pythium oligandrum</name>
    <name type="common">Mycoparasitic fungus</name>
    <dbReference type="NCBI Taxonomy" id="41045"/>
    <lineage>
        <taxon>Eukaryota</taxon>
        <taxon>Sar</taxon>
        <taxon>Stramenopiles</taxon>
        <taxon>Oomycota</taxon>
        <taxon>Peronosporomycetes</taxon>
        <taxon>Pythiales</taxon>
        <taxon>Pythiaceae</taxon>
        <taxon>Pythium</taxon>
    </lineage>
</organism>
<evidence type="ECO:0000259" key="3">
    <source>
        <dbReference type="Pfam" id="PF00561"/>
    </source>
</evidence>
<comment type="similarity">
    <text evidence="1">Belongs to the peptidase S33 family. ABHD4/ABHD5 subfamily.</text>
</comment>
<gene>
    <name evidence="4" type="ORF">Poli38472_013150</name>
</gene>
<dbReference type="Gene3D" id="3.40.50.1820">
    <property type="entry name" value="alpha/beta hydrolase"/>
    <property type="match status" value="1"/>
</dbReference>
<dbReference type="AlphaFoldDB" id="A0A8K1FBX3"/>
<dbReference type="EMBL" id="SPLM01000148">
    <property type="protein sequence ID" value="TMW55259.1"/>
    <property type="molecule type" value="Genomic_DNA"/>
</dbReference>
<dbReference type="GO" id="GO:0055088">
    <property type="term" value="P:lipid homeostasis"/>
    <property type="evidence" value="ECO:0007669"/>
    <property type="project" value="TreeGrafter"/>
</dbReference>
<evidence type="ECO:0000313" key="4">
    <source>
        <dbReference type="EMBL" id="TMW55259.1"/>
    </source>
</evidence>